<reference evidence="1 2" key="1">
    <citation type="journal article" date="2013" name="Curr. Biol.">
        <title>Shared signatures of parasitism and phylogenomics unite Cryptomycota and microsporidia.</title>
        <authorList>
            <person name="James T.Y."/>
            <person name="Pelin A."/>
            <person name="Bonen L."/>
            <person name="Ahrendt S."/>
            <person name="Sain D."/>
            <person name="Corradi N."/>
            <person name="Stajich J.E."/>
        </authorList>
    </citation>
    <scope>NUCLEOTIDE SEQUENCE [LARGE SCALE GENOMIC DNA]</scope>
    <source>
        <strain evidence="1 2">CSF55</strain>
    </source>
</reference>
<keyword evidence="2" id="KW-1185">Reference proteome</keyword>
<sequence length="259" mass="29690">MTLEDFSWLPQNRNNNLISRSCYEDEVEQLNINSDKSCHLMWKVRAIVCFNKNGPIDRTTNVFIGTLGFGSFILSQFHSKKLVGTIVIPDSYPVKSGRINMKLSNNPYILIYQVLDSLVIIINHDVSDEVSFDLADVLLSKLSVFCIDMMDPSDVFEKHLGDEHARICRTDSFDYSFNIDDLESPSVLKSISAAVLSHQKCAALIGMSQRKNYFPVSFFKEFEELIKFLYDAQYLQLDLNSILAAYDKLFKHEINPLYI</sequence>
<evidence type="ECO:0000313" key="1">
    <source>
        <dbReference type="EMBL" id="EPZ32523.1"/>
    </source>
</evidence>
<dbReference type="EMBL" id="KE561145">
    <property type="protein sequence ID" value="EPZ32523.1"/>
    <property type="molecule type" value="Genomic_DNA"/>
</dbReference>
<dbReference type="HOGENOM" id="CLU_1074233_0_0_1"/>
<evidence type="ECO:0008006" key="3">
    <source>
        <dbReference type="Google" id="ProtNLM"/>
    </source>
</evidence>
<name>A0A075AQM2_ROZAC</name>
<organism evidence="1 2">
    <name type="scientific">Rozella allomycis (strain CSF55)</name>
    <dbReference type="NCBI Taxonomy" id="988480"/>
    <lineage>
        <taxon>Eukaryota</taxon>
        <taxon>Fungi</taxon>
        <taxon>Fungi incertae sedis</taxon>
        <taxon>Cryptomycota</taxon>
        <taxon>Cryptomycota incertae sedis</taxon>
        <taxon>Rozella</taxon>
    </lineage>
</organism>
<dbReference type="Proteomes" id="UP000030755">
    <property type="component" value="Unassembled WGS sequence"/>
</dbReference>
<gene>
    <name evidence="1" type="ORF">O9G_002300</name>
</gene>
<protein>
    <recommendedName>
        <fullName evidence="3">Proteasome assembly chaperone 1</fullName>
    </recommendedName>
</protein>
<evidence type="ECO:0000313" key="2">
    <source>
        <dbReference type="Proteomes" id="UP000030755"/>
    </source>
</evidence>
<proteinExistence type="predicted"/>
<accession>A0A075AQM2</accession>
<dbReference type="AlphaFoldDB" id="A0A075AQM2"/>